<dbReference type="EnsemblMetazoa" id="AMAM016547-RA">
    <property type="protein sequence ID" value="AMAM016547-PA"/>
    <property type="gene ID" value="AMAM016547"/>
</dbReference>
<evidence type="ECO:0000313" key="3">
    <source>
        <dbReference type="EnsemblMetazoa" id="AMAM016547-PA"/>
    </source>
</evidence>
<dbReference type="Proteomes" id="UP000075901">
    <property type="component" value="Unassembled WGS sequence"/>
</dbReference>
<reference evidence="4" key="1">
    <citation type="submission" date="2013-09" db="EMBL/GenBank/DDBJ databases">
        <title>The Genome Sequence of Anopheles maculatus species B.</title>
        <authorList>
            <consortium name="The Broad Institute Genomics Platform"/>
            <person name="Neafsey D.E."/>
            <person name="Besansky N."/>
            <person name="Howell P."/>
            <person name="Walton C."/>
            <person name="Young S.K."/>
            <person name="Zeng Q."/>
            <person name="Gargeya S."/>
            <person name="Fitzgerald M."/>
            <person name="Haas B."/>
            <person name="Abouelleil A."/>
            <person name="Allen A.W."/>
            <person name="Alvarado L."/>
            <person name="Arachchi H.M."/>
            <person name="Berlin A.M."/>
            <person name="Chapman S.B."/>
            <person name="Gainer-Dewar J."/>
            <person name="Goldberg J."/>
            <person name="Griggs A."/>
            <person name="Gujja S."/>
            <person name="Hansen M."/>
            <person name="Howarth C."/>
            <person name="Imamovic A."/>
            <person name="Ireland A."/>
            <person name="Larimer J."/>
            <person name="McCowan C."/>
            <person name="Murphy C."/>
            <person name="Pearson M."/>
            <person name="Poon T.W."/>
            <person name="Priest M."/>
            <person name="Roberts A."/>
            <person name="Saif S."/>
            <person name="Shea T."/>
            <person name="Sisk P."/>
            <person name="Sykes S."/>
            <person name="Wortman J."/>
            <person name="Nusbaum C."/>
            <person name="Birren B."/>
        </authorList>
    </citation>
    <scope>NUCLEOTIDE SEQUENCE [LARGE SCALE GENOMIC DNA]</scope>
    <source>
        <strain evidence="4">maculatus3</strain>
    </source>
</reference>
<organism evidence="3 4">
    <name type="scientific">Anopheles maculatus</name>
    <dbReference type="NCBI Taxonomy" id="74869"/>
    <lineage>
        <taxon>Eukaryota</taxon>
        <taxon>Metazoa</taxon>
        <taxon>Ecdysozoa</taxon>
        <taxon>Arthropoda</taxon>
        <taxon>Hexapoda</taxon>
        <taxon>Insecta</taxon>
        <taxon>Pterygota</taxon>
        <taxon>Neoptera</taxon>
        <taxon>Endopterygota</taxon>
        <taxon>Diptera</taxon>
        <taxon>Nematocera</taxon>
        <taxon>Culicoidea</taxon>
        <taxon>Culicidae</taxon>
        <taxon>Anophelinae</taxon>
        <taxon>Anopheles</taxon>
        <taxon>Anopheles maculatus group</taxon>
    </lineage>
</organism>
<dbReference type="GO" id="GO:0045098">
    <property type="term" value="C:type III intermediate filament"/>
    <property type="evidence" value="ECO:0007669"/>
    <property type="project" value="TreeGrafter"/>
</dbReference>
<keyword evidence="1" id="KW-0175">Coiled coil</keyword>
<protein>
    <submittedName>
        <fullName evidence="3">Uncharacterized protein</fullName>
    </submittedName>
</protein>
<reference evidence="3" key="2">
    <citation type="submission" date="2020-05" db="UniProtKB">
        <authorList>
            <consortium name="EnsemblMetazoa"/>
        </authorList>
    </citation>
    <scope>IDENTIFICATION</scope>
    <source>
        <strain evidence="3">maculatus3</strain>
    </source>
</reference>
<feature type="region of interest" description="Disordered" evidence="2">
    <location>
        <begin position="224"/>
        <end position="260"/>
    </location>
</feature>
<sequence>MLAKPFVKGRQHKNRTKTITFQASRLVKRIVPKEKTGSLGAALCKVTDEESTPSTLLLTTATGIQDPAIFMRKLRETEPCSGTISHSNSNNSIQSVTDDYEQLETKETLELTIVTATTTTTAVPAAEEASTHDCSCRPTRNTSETQVNNLNLAIETTTCGNDEAERPTLSHELCKRTEEAHSNDNSSVCSVVLESKVSSPYFAPEATDTSAPRTIVSIECQQASLSSDPDSALSSMSPQPNSFTGDTPQDDPWNVQHTPIGRDEGKLARIKLELDEMQQRYDTLNRDYTLAKEQIDHLEQELVKATQASREQSKLNERIAYLVK</sequence>
<accession>A0A182SZH1</accession>
<evidence type="ECO:0000313" key="4">
    <source>
        <dbReference type="Proteomes" id="UP000075901"/>
    </source>
</evidence>
<dbReference type="PANTHER" id="PTHR34707">
    <property type="entry name" value="VIMENTIN-TYPE INTERMEDIATE FILAMENT-ASSOCIATED COILED-COIL PROTEIN"/>
    <property type="match status" value="1"/>
</dbReference>
<proteinExistence type="predicted"/>
<evidence type="ECO:0000256" key="1">
    <source>
        <dbReference type="SAM" id="Coils"/>
    </source>
</evidence>
<dbReference type="AlphaFoldDB" id="A0A182SZH1"/>
<name>A0A182SZH1_9DIPT</name>
<dbReference type="PANTHER" id="PTHR34707:SF1">
    <property type="entry name" value="VIMENTIN-TYPE INTERMEDIATE FILAMENT-ASSOCIATED COILED-COIL PROTEIN"/>
    <property type="match status" value="1"/>
</dbReference>
<evidence type="ECO:0000256" key="2">
    <source>
        <dbReference type="SAM" id="MobiDB-lite"/>
    </source>
</evidence>
<dbReference type="VEuPathDB" id="VectorBase:AMAM016547"/>
<keyword evidence="4" id="KW-1185">Reference proteome</keyword>
<feature type="compositionally biased region" description="Low complexity" evidence="2">
    <location>
        <begin position="224"/>
        <end position="238"/>
    </location>
</feature>
<feature type="coiled-coil region" evidence="1">
    <location>
        <begin position="260"/>
        <end position="315"/>
    </location>
</feature>